<evidence type="ECO:0000256" key="2">
    <source>
        <dbReference type="ARBA" id="ARBA00023315"/>
    </source>
</evidence>
<keyword evidence="2" id="KW-0012">Acyltransferase</keyword>
<dbReference type="PROSITE" id="PS51186">
    <property type="entry name" value="GNAT"/>
    <property type="match status" value="1"/>
</dbReference>
<dbReference type="EMBL" id="JAENHP010000005">
    <property type="protein sequence ID" value="MBM2617844.1"/>
    <property type="molecule type" value="Genomic_DNA"/>
</dbReference>
<dbReference type="Gene3D" id="3.40.630.30">
    <property type="match status" value="1"/>
</dbReference>
<dbReference type="PANTHER" id="PTHR43877">
    <property type="entry name" value="AMINOALKYLPHOSPHONATE N-ACETYLTRANSFERASE-RELATED-RELATED"/>
    <property type="match status" value="1"/>
</dbReference>
<dbReference type="SUPFAM" id="SSF55729">
    <property type="entry name" value="Acyl-CoA N-acyltransferases (Nat)"/>
    <property type="match status" value="1"/>
</dbReference>
<dbReference type="CDD" id="cd02116">
    <property type="entry name" value="ACT"/>
    <property type="match status" value="1"/>
</dbReference>
<dbReference type="Pfam" id="PF00583">
    <property type="entry name" value="Acetyltransf_1"/>
    <property type="match status" value="1"/>
</dbReference>
<organism evidence="5 6">
    <name type="scientific">Paractinoplanes ovalisporus</name>
    <dbReference type="NCBI Taxonomy" id="2810368"/>
    <lineage>
        <taxon>Bacteria</taxon>
        <taxon>Bacillati</taxon>
        <taxon>Actinomycetota</taxon>
        <taxon>Actinomycetes</taxon>
        <taxon>Micromonosporales</taxon>
        <taxon>Micromonosporaceae</taxon>
        <taxon>Paractinoplanes</taxon>
    </lineage>
</organism>
<gene>
    <name evidence="5" type="ORF">JIG36_20000</name>
</gene>
<feature type="domain" description="N-acetyltransferase" evidence="3">
    <location>
        <begin position="189"/>
        <end position="341"/>
    </location>
</feature>
<dbReference type="RefSeq" id="WP_203377831.1">
    <property type="nucleotide sequence ID" value="NZ_JAENHP010000005.1"/>
</dbReference>
<dbReference type="InterPro" id="IPR016181">
    <property type="entry name" value="Acyl_CoA_acyltransferase"/>
</dbReference>
<evidence type="ECO:0000259" key="4">
    <source>
        <dbReference type="PROSITE" id="PS51671"/>
    </source>
</evidence>
<dbReference type="SUPFAM" id="SSF55021">
    <property type="entry name" value="ACT-like"/>
    <property type="match status" value="1"/>
</dbReference>
<dbReference type="PROSITE" id="PS51671">
    <property type="entry name" value="ACT"/>
    <property type="match status" value="1"/>
</dbReference>
<name>A0ABS2ADE6_9ACTN</name>
<dbReference type="Proteomes" id="UP000632138">
    <property type="component" value="Unassembled WGS sequence"/>
</dbReference>
<reference evidence="5 6" key="1">
    <citation type="submission" date="2021-01" db="EMBL/GenBank/DDBJ databases">
        <title>Actinoplanes sp. nov. LDG1-06 isolated from lichen.</title>
        <authorList>
            <person name="Saeng-In P."/>
            <person name="Phongsopitanun W."/>
            <person name="Kanchanasin P."/>
            <person name="Yuki M."/>
            <person name="Kudo T."/>
            <person name="Ohkuma M."/>
            <person name="Tanasupawat S."/>
        </authorList>
    </citation>
    <scope>NUCLEOTIDE SEQUENCE [LARGE SCALE GENOMIC DNA]</scope>
    <source>
        <strain evidence="5 6">LDG1-06</strain>
    </source>
</reference>
<evidence type="ECO:0000313" key="6">
    <source>
        <dbReference type="Proteomes" id="UP000632138"/>
    </source>
</evidence>
<accession>A0ABS2ADE6</accession>
<dbReference type="CDD" id="cd04301">
    <property type="entry name" value="NAT_SF"/>
    <property type="match status" value="1"/>
</dbReference>
<keyword evidence="6" id="KW-1185">Reference proteome</keyword>
<protein>
    <submittedName>
        <fullName evidence="5">GNAT family N-acetyltransferase</fullName>
    </submittedName>
</protein>
<dbReference type="InterPro" id="IPR050832">
    <property type="entry name" value="Bact_Acetyltransf"/>
</dbReference>
<evidence type="ECO:0000313" key="5">
    <source>
        <dbReference type="EMBL" id="MBM2617844.1"/>
    </source>
</evidence>
<comment type="caution">
    <text evidence="5">The sequence shown here is derived from an EMBL/GenBank/DDBJ whole genome shotgun (WGS) entry which is preliminary data.</text>
</comment>
<proteinExistence type="predicted"/>
<keyword evidence="1" id="KW-0808">Transferase</keyword>
<dbReference type="InterPro" id="IPR000182">
    <property type="entry name" value="GNAT_dom"/>
</dbReference>
<dbReference type="InterPro" id="IPR002912">
    <property type="entry name" value="ACT_dom"/>
</dbReference>
<dbReference type="InterPro" id="IPR045865">
    <property type="entry name" value="ACT-like_dom_sf"/>
</dbReference>
<evidence type="ECO:0000256" key="1">
    <source>
        <dbReference type="ARBA" id="ARBA00022679"/>
    </source>
</evidence>
<evidence type="ECO:0000259" key="3">
    <source>
        <dbReference type="PROSITE" id="PS51186"/>
    </source>
</evidence>
<sequence>MALWRIRATVDDRPGYLSVLTASLALRSVNILAVQVHTTEAGAVDDFLVDAPDSMNETDLLAAVTKGRGRDAYVSRAEAQGLVDQPTRALALAGRLVHDPDALGEALVALLDATEVRWRPEPLSGRPGYEAARMTLADPAGGSFEVLRRMPAFTPAEYARAQALVELSGSMLRRDDEQITLLLPDGTELVIRAARIDDLEAVRGLHERSSAATLQRRYLGGGAPSEARLARLLEPAGAGRTLIALAGDRVVAMANLLAEGDLAEVAMLVEDDWQRRGLGTALLRRMLAHAERSGFAALMAHTAADNVAMLRTLRRLGAGQADRDGGMATVTLPVPGARPVGPVGKETPAAFG</sequence>
<feature type="domain" description="ACT" evidence="4">
    <location>
        <begin position="5"/>
        <end position="84"/>
    </location>
</feature>